<dbReference type="PANTHER" id="PTHR13696:SF99">
    <property type="entry name" value="COBYRINIC ACID AC-DIAMIDE SYNTHASE"/>
    <property type="match status" value="1"/>
</dbReference>
<sequence length="305" mass="34268">MHSFTTWTEGGGEGKTWTTIGTARSLVDKGYDVLVVDMDGQKGGFSSWLGLLNDDKTPSGDSIVDFLADNNEDPIQDLIRTREGIDVIPSSRQLRDLNEALYRLGGPRQQEVPDEQLRRVVEENQLYEDYDVMIVDVPKEVEDATKNALFATRNVLVPLNPGPKGEYSVDGIVENLASYEQRKQLDIGTIGVVPNDVDKQLNETTKSLGLLTQRIDVYEEQADRTVPIAPVAFAHRESLIKESWRAEVSPHEYHREHRERQRANEAETLENFDKLAEFLLYQLSGGDLGSLPEREEILQEAASNA</sequence>
<evidence type="ECO:0000259" key="1">
    <source>
        <dbReference type="Pfam" id="PF13614"/>
    </source>
</evidence>
<dbReference type="Pfam" id="PF13614">
    <property type="entry name" value="AAA_31"/>
    <property type="match status" value="1"/>
</dbReference>
<gene>
    <name evidence="2" type="primary">sojE</name>
    <name evidence="2" type="ORF">HLRTI_000515</name>
</gene>
<comment type="caution">
    <text evidence="2">The sequence shown here is derived from an EMBL/GenBank/DDBJ whole genome shotgun (WGS) entry which is preliminary data.</text>
</comment>
<dbReference type="EMBL" id="AFNT02000003">
    <property type="protein sequence ID" value="ERJ07472.1"/>
    <property type="molecule type" value="Genomic_DNA"/>
</dbReference>
<feature type="domain" description="AAA" evidence="1">
    <location>
        <begin position="10"/>
        <end position="176"/>
    </location>
</feature>
<dbReference type="RefSeq" id="WP_021029354.1">
    <property type="nucleotide sequence ID" value="NZ_AFNT02000003.1"/>
</dbReference>
<evidence type="ECO:0000313" key="3">
    <source>
        <dbReference type="Proteomes" id="UP000003861"/>
    </source>
</evidence>
<dbReference type="PANTHER" id="PTHR13696">
    <property type="entry name" value="P-LOOP CONTAINING NUCLEOSIDE TRIPHOSPHATE HYDROLASE"/>
    <property type="match status" value="1"/>
</dbReference>
<reference evidence="2 3" key="2">
    <citation type="journal article" date="2013" name="PLoS ONE">
        <title>INDIGO - INtegrated Data Warehouse of MIcrobial GenOmes with Examples from the Red Sea Extremophiles.</title>
        <authorList>
            <person name="Alam I."/>
            <person name="Antunes A."/>
            <person name="Kamau A.A."/>
            <person name="Ba Alawi W."/>
            <person name="Kalkatawi M."/>
            <person name="Stingl U."/>
            <person name="Bajic V.B."/>
        </authorList>
    </citation>
    <scope>NUCLEOTIDE SEQUENCE [LARGE SCALE GENOMIC DNA]</scope>
    <source>
        <strain evidence="2 3">SARL4B</strain>
    </source>
</reference>
<accession>U2DPE0</accession>
<dbReference type="Gene3D" id="3.40.50.300">
    <property type="entry name" value="P-loop containing nucleotide triphosphate hydrolases"/>
    <property type="match status" value="1"/>
</dbReference>
<dbReference type="InterPro" id="IPR025669">
    <property type="entry name" value="AAA_dom"/>
</dbReference>
<dbReference type="Proteomes" id="UP000003861">
    <property type="component" value="Unassembled WGS sequence"/>
</dbReference>
<dbReference type="InterPro" id="IPR050678">
    <property type="entry name" value="DNA_Partitioning_ATPase"/>
</dbReference>
<name>U2DPE0_9EURY</name>
<proteinExistence type="predicted"/>
<dbReference type="AlphaFoldDB" id="U2DPE0"/>
<organism evidence="2 3">
    <name type="scientific">Halorhabdus tiamatea SARL4B</name>
    <dbReference type="NCBI Taxonomy" id="1033806"/>
    <lineage>
        <taxon>Archaea</taxon>
        <taxon>Methanobacteriati</taxon>
        <taxon>Methanobacteriota</taxon>
        <taxon>Stenosarchaea group</taxon>
        <taxon>Halobacteria</taxon>
        <taxon>Halobacteriales</taxon>
        <taxon>Haloarculaceae</taxon>
        <taxon>Halorhabdus</taxon>
    </lineage>
</organism>
<dbReference type="SUPFAM" id="SSF52540">
    <property type="entry name" value="P-loop containing nucleoside triphosphate hydrolases"/>
    <property type="match status" value="1"/>
</dbReference>
<evidence type="ECO:0000313" key="2">
    <source>
        <dbReference type="EMBL" id="ERJ07472.1"/>
    </source>
</evidence>
<dbReference type="InterPro" id="IPR027417">
    <property type="entry name" value="P-loop_NTPase"/>
</dbReference>
<protein>
    <submittedName>
        <fullName evidence="2">Spo0A activation inhibitor protein</fullName>
    </submittedName>
</protein>
<reference evidence="2 3" key="1">
    <citation type="journal article" date="2011" name="J. Bacteriol.">
        <title>Genome sequence of Halorhabdus tiamatea, the first archaeon isolated from a deep-sea anoxic brine lake.</title>
        <authorList>
            <person name="Antunes A."/>
            <person name="Alam I."/>
            <person name="Bajic V.B."/>
            <person name="Stingl U."/>
        </authorList>
    </citation>
    <scope>NUCLEOTIDE SEQUENCE [LARGE SCALE GENOMIC DNA]</scope>
    <source>
        <strain evidence="2 3">SARL4B</strain>
    </source>
</reference>